<dbReference type="RefSeq" id="XP_028989081.1">
    <property type="nucleotide sequence ID" value="XM_029133248.2"/>
</dbReference>
<feature type="region of interest" description="Disordered" evidence="1">
    <location>
        <begin position="1"/>
        <end position="23"/>
    </location>
</feature>
<dbReference type="Proteomes" id="UP000515150">
    <property type="component" value="Chromosome 19"/>
</dbReference>
<keyword evidence="2" id="KW-1185">Reference proteome</keyword>
<reference evidence="3" key="1">
    <citation type="submission" date="2025-08" db="UniProtKB">
        <authorList>
            <consortium name="RefSeq"/>
        </authorList>
    </citation>
    <scope>IDENTIFICATION</scope>
</reference>
<dbReference type="PANTHER" id="PTHR34035">
    <property type="entry name" value="TESTIS-EXPRESSED PROTEIN 47"/>
    <property type="match status" value="1"/>
</dbReference>
<evidence type="ECO:0000313" key="2">
    <source>
        <dbReference type="Proteomes" id="UP000515150"/>
    </source>
</evidence>
<sequence>MGQRRNLDVDTEPEKLMEKRTEEEKTGSSLFHLLMAQKKEMEEDVKIVLQQLIVIARLPYGADGTELGAHYEKLNFQLSKQYIWDNITGLLLLYPTCLLHIIESSRDILVSVLKDLRDLQQQTDNALLKAPKVVFMAHDSQSRLFHQWSYKMLEAAQMQHRPKRLQEEEESTATMVCTVLSALQSLSKHPDISRKALPGSVLDKNPELSVPQEILEALLNRDELQNPQQYLQLYNSPLNVSMDFGCATTDESWDVLGASSPGGWNH</sequence>
<accession>A0A6P7L377</accession>
<dbReference type="InParanoid" id="A0A6P7L377"/>
<protein>
    <submittedName>
        <fullName evidence="3">Testis-expressed protein 47 isoform X1</fullName>
    </submittedName>
</protein>
<evidence type="ECO:0000313" key="3">
    <source>
        <dbReference type="RefSeq" id="XP_028989081.1"/>
    </source>
</evidence>
<organism evidence="2 3">
    <name type="scientific">Betta splendens</name>
    <name type="common">Siamese fighting fish</name>
    <dbReference type="NCBI Taxonomy" id="158456"/>
    <lineage>
        <taxon>Eukaryota</taxon>
        <taxon>Metazoa</taxon>
        <taxon>Chordata</taxon>
        <taxon>Craniata</taxon>
        <taxon>Vertebrata</taxon>
        <taxon>Euteleostomi</taxon>
        <taxon>Actinopterygii</taxon>
        <taxon>Neopterygii</taxon>
        <taxon>Teleostei</taxon>
        <taxon>Neoteleostei</taxon>
        <taxon>Acanthomorphata</taxon>
        <taxon>Anabantaria</taxon>
        <taxon>Anabantiformes</taxon>
        <taxon>Anabantoidei</taxon>
        <taxon>Osphronemidae</taxon>
        <taxon>Betta</taxon>
    </lineage>
</organism>
<dbReference type="GeneID" id="114845348"/>
<dbReference type="PANTHER" id="PTHR34035:SF1">
    <property type="entry name" value="TESTIS-EXPRESSED PROTEIN 47"/>
    <property type="match status" value="1"/>
</dbReference>
<dbReference type="OrthoDB" id="548795at2759"/>
<dbReference type="KEGG" id="bspl:114845348"/>
<dbReference type="Pfam" id="PF24787">
    <property type="entry name" value="TEX47"/>
    <property type="match status" value="1"/>
</dbReference>
<proteinExistence type="predicted"/>
<gene>
    <name evidence="3" type="primary">LOC114845348</name>
</gene>
<evidence type="ECO:0000256" key="1">
    <source>
        <dbReference type="SAM" id="MobiDB-lite"/>
    </source>
</evidence>
<dbReference type="InterPro" id="IPR055308">
    <property type="entry name" value="TEX47-like"/>
</dbReference>
<name>A0A6P7L377_BETSP</name>
<dbReference type="AlphaFoldDB" id="A0A6P7L377"/>